<dbReference type="InterPro" id="IPR015943">
    <property type="entry name" value="WD40/YVTN_repeat-like_dom_sf"/>
</dbReference>
<dbReference type="SUPFAM" id="SSF50998">
    <property type="entry name" value="Quinoprotein alcohol dehydrogenase-like"/>
    <property type="match status" value="2"/>
</dbReference>
<keyword evidence="2" id="KW-0677">Repeat</keyword>
<protein>
    <recommendedName>
        <fullName evidence="7">WD40 repeat-like protein</fullName>
    </recommendedName>
</protein>
<feature type="region of interest" description="Disordered" evidence="4">
    <location>
        <begin position="777"/>
        <end position="826"/>
    </location>
</feature>
<reference evidence="5 6" key="1">
    <citation type="submission" date="2023-09" db="EMBL/GenBank/DDBJ databases">
        <title>Pangenome analysis of Batrachochytrium dendrobatidis and related Chytrids.</title>
        <authorList>
            <person name="Yacoub M.N."/>
            <person name="Stajich J.E."/>
            <person name="James T.Y."/>
        </authorList>
    </citation>
    <scope>NUCLEOTIDE SEQUENCE [LARGE SCALE GENOMIC DNA]</scope>
    <source>
        <strain evidence="5 6">JEL0888</strain>
    </source>
</reference>
<accession>A0ABR4MVD8</accession>
<dbReference type="PANTHER" id="PTHR44099">
    <property type="entry name" value="RABCONNECTIN-3B, ISOFORM A"/>
    <property type="match status" value="1"/>
</dbReference>
<evidence type="ECO:0000256" key="3">
    <source>
        <dbReference type="PROSITE-ProRule" id="PRU00221"/>
    </source>
</evidence>
<dbReference type="PROSITE" id="PS00678">
    <property type="entry name" value="WD_REPEATS_1"/>
    <property type="match status" value="1"/>
</dbReference>
<organism evidence="5 6">
    <name type="scientific">Polyrhizophydium stewartii</name>
    <dbReference type="NCBI Taxonomy" id="2732419"/>
    <lineage>
        <taxon>Eukaryota</taxon>
        <taxon>Fungi</taxon>
        <taxon>Fungi incertae sedis</taxon>
        <taxon>Chytridiomycota</taxon>
        <taxon>Chytridiomycota incertae sedis</taxon>
        <taxon>Chytridiomycetes</taxon>
        <taxon>Rhizophydiales</taxon>
        <taxon>Rhizophydiales incertae sedis</taxon>
        <taxon>Polyrhizophydium</taxon>
    </lineage>
</organism>
<dbReference type="Proteomes" id="UP001527925">
    <property type="component" value="Unassembled WGS sequence"/>
</dbReference>
<evidence type="ECO:0000256" key="4">
    <source>
        <dbReference type="SAM" id="MobiDB-lite"/>
    </source>
</evidence>
<evidence type="ECO:0000313" key="5">
    <source>
        <dbReference type="EMBL" id="KAL2911240.1"/>
    </source>
</evidence>
<proteinExistence type="predicted"/>
<evidence type="ECO:0000256" key="2">
    <source>
        <dbReference type="ARBA" id="ARBA00022737"/>
    </source>
</evidence>
<keyword evidence="6" id="KW-1185">Reference proteome</keyword>
<dbReference type="InterPro" id="IPR011047">
    <property type="entry name" value="Quinoprotein_ADH-like_sf"/>
</dbReference>
<feature type="compositionally biased region" description="Low complexity" evidence="4">
    <location>
        <begin position="810"/>
        <end position="826"/>
    </location>
</feature>
<gene>
    <name evidence="5" type="ORF">HK105_209296</name>
</gene>
<feature type="repeat" description="WD" evidence="3">
    <location>
        <begin position="89"/>
        <end position="111"/>
    </location>
</feature>
<dbReference type="PANTHER" id="PTHR44099:SF4">
    <property type="entry name" value="RABCONNECTIN-3B, ISOFORM A"/>
    <property type="match status" value="1"/>
</dbReference>
<sequence>MSSLVVPIACWQSPPQSELTCAVASDDGERVVTGSQSGAVVIYGWPDPAGELRRQPAPLSLSLGHRSAVACLALCRIETDGPAAKANTVASATCDGEIAVWDLEDGRCLQSNPSGFPGVPRGILMSSGGRFLICYGLHEFISVMDASTLEVVRMLAVVPDQWIASLSLFPTENKSVDHILAVTFDGWVHQLMFDQDTLQLSQDAHPQHLIVGASLPALDIEHNRFDKCMFFVLQHQFCSIYRLEGPTAEFLARFQCPDADRSWAGARFLSARSVMLWTVRGAAFVYYLGPEADLRTTECAKISRNAIVLLSDGVTAVYVDRLDIGASNYQAYKTPVCIGRLDPGRMRHPLACFVPASPSVQQSQMLLHFETLGGLRFRVHQTHFWASLFGSNVSHVHIPDAKHAIAGLAQAGSPLGELPVSTTLSLTSVGRASRPDTLAQSPSQPHVLYIPAHYGKGVLDVYGLADVWPMAQISGTRATCCALVLKRHVALGHEDGSIIVAPLSAPLAHSLDNSIPHMRVLAGHASAVTAMFVPAFRADGVRSRLLTGSQDGTVKLWDVETGEELGSFPCHSMAVLSFTPLPAEIGGRFKAAVVSVSADNSVAVIDVDDAVCHYKFAGHASPVEAVYIRPLDDIFVVECASGTLYAWQIKTGHLDRTVTGALADDVLAGCEIKAPCGHAAALQQSGALKRTLAVYSVAEPSRLMPMMLVYQVNVKRLIDDIANGEPLMTPSGSRKDLDGLAGSSASADLTDGRDSASFRSRHSSIAGLHPKRLAHLFNRKRHGSRTELGSVDESRVGSPKLDRGSTANKSPVSVKPASAESPAPASLRGAMPDSILVQSIFTALLSWGISHEMDQLYSQTIGLEEPAASVSLGFRGANGWTVSGSLTAARLLSIMALSKSVLATKGLEAHASQLLTHYGAMLPSLVGPLYKFPSFSLLAKYWKDPVVPSVCKKMTKVAMRAALILGIIGSTQPDTLNVRVRKDVAESLEAIIREDTKSTYRLIAIELMGRGFATWEPHINGANVLRCLVGLTGLVAVVSTTSAAPGGASGLAPGSSVAATASVPALPGSPFSSIIPGLSGGSLAGAGGSQAGAQDAGSASQTATPTGPGLPLAPSASGGPASGAGPLTPATMLMARQALVAIASVNAPLFISTLTFDLVHARVTAERGGSLKLLGMLISKKPVVLYPHLSRIVDSMVKTLDPNTPQIRESLQQIVTVNFAELVRTYPCVSFHAGTQRLAVGSAEGSVVVYDLRTATKGHTRPVHAVSFSSDGKLIASFSVEENCVKIWQPHAGFFGTLVGALSGTAAGNATGAALASVSGAGHLKCFRSFSVGAPVAHVPLSTVFKQVKFVWVGERAVKVCSLSNVELMFNV</sequence>
<feature type="region of interest" description="Disordered" evidence="4">
    <location>
        <begin position="724"/>
        <end position="762"/>
    </location>
</feature>
<evidence type="ECO:0008006" key="7">
    <source>
        <dbReference type="Google" id="ProtNLM"/>
    </source>
</evidence>
<dbReference type="InterPro" id="IPR019775">
    <property type="entry name" value="WD40_repeat_CS"/>
</dbReference>
<dbReference type="Pfam" id="PF00400">
    <property type="entry name" value="WD40"/>
    <property type="match status" value="2"/>
</dbReference>
<feature type="compositionally biased region" description="Basic and acidic residues" evidence="4">
    <location>
        <begin position="792"/>
        <end position="803"/>
    </location>
</feature>
<feature type="repeat" description="WD" evidence="3">
    <location>
        <begin position="616"/>
        <end position="657"/>
    </location>
</feature>
<evidence type="ECO:0000313" key="6">
    <source>
        <dbReference type="Proteomes" id="UP001527925"/>
    </source>
</evidence>
<name>A0ABR4MVD8_9FUNG</name>
<feature type="compositionally biased region" description="Low complexity" evidence="4">
    <location>
        <begin position="1091"/>
        <end position="1123"/>
    </location>
</feature>
<dbReference type="InterPro" id="IPR001680">
    <property type="entry name" value="WD40_rpt"/>
</dbReference>
<dbReference type="PROSITE" id="PS50294">
    <property type="entry name" value="WD_REPEATS_REGION"/>
    <property type="match status" value="1"/>
</dbReference>
<dbReference type="InterPro" id="IPR049916">
    <property type="entry name" value="WDR72-like"/>
</dbReference>
<keyword evidence="1 3" id="KW-0853">WD repeat</keyword>
<feature type="region of interest" description="Disordered" evidence="4">
    <location>
        <begin position="1086"/>
        <end position="1123"/>
    </location>
</feature>
<dbReference type="SMART" id="SM00320">
    <property type="entry name" value="WD40"/>
    <property type="match status" value="7"/>
</dbReference>
<evidence type="ECO:0000256" key="1">
    <source>
        <dbReference type="ARBA" id="ARBA00022574"/>
    </source>
</evidence>
<comment type="caution">
    <text evidence="5">The sequence shown here is derived from an EMBL/GenBank/DDBJ whole genome shotgun (WGS) entry which is preliminary data.</text>
</comment>
<dbReference type="EMBL" id="JADGIZ020000132">
    <property type="protein sequence ID" value="KAL2911240.1"/>
    <property type="molecule type" value="Genomic_DNA"/>
</dbReference>
<feature type="repeat" description="WD" evidence="3">
    <location>
        <begin position="521"/>
        <end position="567"/>
    </location>
</feature>
<dbReference type="PROSITE" id="PS50082">
    <property type="entry name" value="WD_REPEATS_2"/>
    <property type="match status" value="3"/>
</dbReference>
<dbReference type="Gene3D" id="2.130.10.10">
    <property type="entry name" value="YVTN repeat-like/Quinoprotein amine dehydrogenase"/>
    <property type="match status" value="3"/>
</dbReference>